<dbReference type="Proteomes" id="UP000708208">
    <property type="component" value="Unassembled WGS sequence"/>
</dbReference>
<dbReference type="EMBL" id="CAJVCH010555746">
    <property type="protein sequence ID" value="CAG7830415.1"/>
    <property type="molecule type" value="Genomic_DNA"/>
</dbReference>
<gene>
    <name evidence="1" type="ORF">AFUS01_LOCUS40219</name>
</gene>
<comment type="caution">
    <text evidence="1">The sequence shown here is derived from an EMBL/GenBank/DDBJ whole genome shotgun (WGS) entry which is preliminary data.</text>
</comment>
<feature type="non-terminal residue" evidence="1">
    <location>
        <position position="39"/>
    </location>
</feature>
<proteinExistence type="predicted"/>
<sequence>KKIQINSCAGRVKSCSMRTSWVGPNFHSPGLQRRRNMEW</sequence>
<accession>A0A8J2PNM6</accession>
<reference evidence="1" key="1">
    <citation type="submission" date="2021-06" db="EMBL/GenBank/DDBJ databases">
        <authorList>
            <person name="Hodson N. C."/>
            <person name="Mongue J. A."/>
            <person name="Jaron S. K."/>
        </authorList>
    </citation>
    <scope>NUCLEOTIDE SEQUENCE</scope>
</reference>
<organism evidence="1 2">
    <name type="scientific">Allacma fusca</name>
    <dbReference type="NCBI Taxonomy" id="39272"/>
    <lineage>
        <taxon>Eukaryota</taxon>
        <taxon>Metazoa</taxon>
        <taxon>Ecdysozoa</taxon>
        <taxon>Arthropoda</taxon>
        <taxon>Hexapoda</taxon>
        <taxon>Collembola</taxon>
        <taxon>Symphypleona</taxon>
        <taxon>Sminthuridae</taxon>
        <taxon>Allacma</taxon>
    </lineage>
</organism>
<name>A0A8J2PNM6_9HEXA</name>
<dbReference type="AlphaFoldDB" id="A0A8J2PNM6"/>
<evidence type="ECO:0000313" key="2">
    <source>
        <dbReference type="Proteomes" id="UP000708208"/>
    </source>
</evidence>
<protein>
    <submittedName>
        <fullName evidence="1">Uncharacterized protein</fullName>
    </submittedName>
</protein>
<keyword evidence="2" id="KW-1185">Reference proteome</keyword>
<evidence type="ECO:0000313" key="1">
    <source>
        <dbReference type="EMBL" id="CAG7830415.1"/>
    </source>
</evidence>